<keyword evidence="10" id="KW-0275">Fatty acid biosynthesis</keyword>
<evidence type="ECO:0000256" key="7">
    <source>
        <dbReference type="ARBA" id="ARBA00023002"/>
    </source>
</evidence>
<dbReference type="SUPFAM" id="SSF47240">
    <property type="entry name" value="Ferritin-like"/>
    <property type="match status" value="1"/>
</dbReference>
<keyword evidence="5" id="KW-0479">Metal-binding</keyword>
<dbReference type="Pfam" id="PF03405">
    <property type="entry name" value="FA_desaturase_2"/>
    <property type="match status" value="1"/>
</dbReference>
<dbReference type="InterPro" id="IPR005067">
    <property type="entry name" value="Fatty_acid_desaturase-2"/>
</dbReference>
<dbReference type="PANTHER" id="PTHR31155:SF9">
    <property type="entry name" value="STEAROYL-[ACYL-CARRIER-PROTEIN] 9-DESATURASE 7, CHLOROPLASTIC"/>
    <property type="match status" value="1"/>
</dbReference>
<evidence type="ECO:0000256" key="10">
    <source>
        <dbReference type="ARBA" id="ARBA00023160"/>
    </source>
</evidence>
<comment type="similarity">
    <text evidence="2">Belongs to the fatty acid desaturase type 2 family.</text>
</comment>
<dbReference type="PANTHER" id="PTHR31155">
    <property type="entry name" value="ACYL- ACYL-CARRIER-PROTEIN DESATURASE-RELATED"/>
    <property type="match status" value="1"/>
</dbReference>
<keyword evidence="8" id="KW-0408">Iron</keyword>
<dbReference type="GO" id="GO:0005829">
    <property type="term" value="C:cytosol"/>
    <property type="evidence" value="ECO:0007669"/>
    <property type="project" value="TreeGrafter"/>
</dbReference>
<reference evidence="11 12" key="1">
    <citation type="journal article" date="2011" name="Stand. Genomic Sci.">
        <title>High quality draft genome sequence of Segniliparus rugosus CDC 945(T)= (ATCC BAA-974(T)).</title>
        <authorList>
            <person name="Earl A.M."/>
            <person name="Desjardins C.A."/>
            <person name="Fitzgerald M.G."/>
            <person name="Arachchi H.M."/>
            <person name="Zeng Q."/>
            <person name="Mehta T."/>
            <person name="Griggs A."/>
            <person name="Birren B.W."/>
            <person name="Toney N.C."/>
            <person name="Carr J."/>
            <person name="Posey J."/>
            <person name="Butler W.R."/>
        </authorList>
    </citation>
    <scope>NUCLEOTIDE SEQUENCE [LARGE SCALE GENOMIC DNA]</scope>
    <source>
        <strain evidence="12">ATCC BAA-974 / DSM 45345 / CCUG 50838 / CIP 108380 / JCM 13579 / CDC 945</strain>
    </source>
</reference>
<evidence type="ECO:0000256" key="4">
    <source>
        <dbReference type="ARBA" id="ARBA00022516"/>
    </source>
</evidence>
<evidence type="ECO:0000256" key="8">
    <source>
        <dbReference type="ARBA" id="ARBA00023004"/>
    </source>
</evidence>
<dbReference type="InterPro" id="IPR012348">
    <property type="entry name" value="RNR-like"/>
</dbReference>
<dbReference type="Proteomes" id="UP000004816">
    <property type="component" value="Unassembled WGS sequence"/>
</dbReference>
<evidence type="ECO:0000256" key="3">
    <source>
        <dbReference type="ARBA" id="ARBA00011738"/>
    </source>
</evidence>
<evidence type="ECO:0000256" key="2">
    <source>
        <dbReference type="ARBA" id="ARBA00008749"/>
    </source>
</evidence>
<protein>
    <recommendedName>
        <fullName evidence="13">Acyl-ACP desaturase</fullName>
    </recommendedName>
</protein>
<evidence type="ECO:0000256" key="1">
    <source>
        <dbReference type="ARBA" id="ARBA00001954"/>
    </source>
</evidence>
<sequence length="282" mass="31454">MLRELRDVLPQAYREHLEATQEWFFHDYIPWEAGQTFAFLGGKDWDPSRVKLAEPLVAALDLLLLDKDNLPSYNRIFTSHMHLREGWHQWIGQWTAEEGAHAIALRDYLVVTGATDPVLLEKRRLAHVWKGVEYPGGTPLQTLAFGALHEWVTRDLVCAAIKAAAEEPVLQQLLERIAEDEERHAAFFGKVIRRGLEVAPDQLVIAFAAHLREAGSAILGSDIDDYERPLAALAESGIHSEATQRTSVASAFAAWGVLDITEGLSDDGLEAASLLREYAAKK</sequence>
<proteinExistence type="inferred from homology"/>
<dbReference type="GO" id="GO:0046872">
    <property type="term" value="F:metal ion binding"/>
    <property type="evidence" value="ECO:0007669"/>
    <property type="project" value="UniProtKB-KW"/>
</dbReference>
<evidence type="ECO:0000256" key="6">
    <source>
        <dbReference type="ARBA" id="ARBA00022832"/>
    </source>
</evidence>
<keyword evidence="9" id="KW-0443">Lipid metabolism</keyword>
<dbReference type="STRING" id="679197.HMPREF9336_02875"/>
<keyword evidence="7" id="KW-0560">Oxidoreductase</keyword>
<dbReference type="GO" id="GO:0045300">
    <property type="term" value="F:stearoyl-[ACP] desaturase activity"/>
    <property type="evidence" value="ECO:0007669"/>
    <property type="project" value="InterPro"/>
</dbReference>
<gene>
    <name evidence="11" type="ORF">HMPREF9336_02875</name>
</gene>
<evidence type="ECO:0000256" key="5">
    <source>
        <dbReference type="ARBA" id="ARBA00022723"/>
    </source>
</evidence>
<comment type="caution">
    <text evidence="11">The sequence shown here is derived from an EMBL/GenBank/DDBJ whole genome shotgun (WGS) entry which is preliminary data.</text>
</comment>
<evidence type="ECO:0000313" key="11">
    <source>
        <dbReference type="EMBL" id="EFV12256.1"/>
    </source>
</evidence>
<dbReference type="InterPro" id="IPR009078">
    <property type="entry name" value="Ferritin-like_SF"/>
</dbReference>
<dbReference type="AlphaFoldDB" id="E5XTQ3"/>
<keyword evidence="6" id="KW-0276">Fatty acid metabolism</keyword>
<name>E5XTQ3_SEGRC</name>
<comment type="subunit">
    <text evidence="3">Homodimer.</text>
</comment>
<accession>E5XTQ3</accession>
<evidence type="ECO:0008006" key="13">
    <source>
        <dbReference type="Google" id="ProtNLM"/>
    </source>
</evidence>
<dbReference type="Gene3D" id="1.10.620.20">
    <property type="entry name" value="Ribonucleotide Reductase, subunit A"/>
    <property type="match status" value="1"/>
</dbReference>
<keyword evidence="12" id="KW-1185">Reference proteome</keyword>
<evidence type="ECO:0000256" key="9">
    <source>
        <dbReference type="ARBA" id="ARBA00023098"/>
    </source>
</evidence>
<dbReference type="EMBL" id="ACZI02000001">
    <property type="protein sequence ID" value="EFV12256.1"/>
    <property type="molecule type" value="Genomic_DNA"/>
</dbReference>
<evidence type="ECO:0000313" key="12">
    <source>
        <dbReference type="Proteomes" id="UP000004816"/>
    </source>
</evidence>
<dbReference type="HOGENOM" id="CLU_034505_3_0_11"/>
<organism evidence="11 12">
    <name type="scientific">Segniliparus rugosus (strain ATCC BAA-974 / DSM 45345 / CCUG 50838 / CIP 108380 / JCM 13579 / CDC 945)</name>
    <dbReference type="NCBI Taxonomy" id="679197"/>
    <lineage>
        <taxon>Bacteria</taxon>
        <taxon>Bacillati</taxon>
        <taxon>Actinomycetota</taxon>
        <taxon>Actinomycetes</taxon>
        <taxon>Mycobacteriales</taxon>
        <taxon>Segniliparaceae</taxon>
        <taxon>Segniliparus</taxon>
    </lineage>
</organism>
<dbReference type="GO" id="GO:0006633">
    <property type="term" value="P:fatty acid biosynthetic process"/>
    <property type="evidence" value="ECO:0007669"/>
    <property type="project" value="UniProtKB-KW"/>
</dbReference>
<dbReference type="eggNOG" id="COG0208">
    <property type="taxonomic scope" value="Bacteria"/>
</dbReference>
<keyword evidence="4" id="KW-0444">Lipid biosynthesis</keyword>
<comment type="cofactor">
    <cofactor evidence="1">
        <name>Fe(2+)</name>
        <dbReference type="ChEBI" id="CHEBI:29033"/>
    </cofactor>
</comment>